<comment type="subcellular location">
    <subcellularLocation>
        <location evidence="1">Nucleus</location>
    </subcellularLocation>
</comment>
<dbReference type="OrthoDB" id="10297254at2759"/>
<keyword evidence="5" id="KW-0862">Zinc</keyword>
<keyword evidence="2" id="KW-0479">Metal-binding</keyword>
<accession>F4P766</accession>
<feature type="chain" id="PRO_5003314907" evidence="9">
    <location>
        <begin position="19"/>
        <end position="344"/>
    </location>
</feature>
<evidence type="ECO:0000256" key="6">
    <source>
        <dbReference type="ARBA" id="ARBA00023125"/>
    </source>
</evidence>
<dbReference type="InParanoid" id="F4P766"/>
<evidence type="ECO:0000256" key="2">
    <source>
        <dbReference type="ARBA" id="ARBA00022723"/>
    </source>
</evidence>
<dbReference type="GO" id="GO:0008270">
    <property type="term" value="F:zinc ion binding"/>
    <property type="evidence" value="ECO:0007669"/>
    <property type="project" value="UniProtKB-KW"/>
</dbReference>
<organism evidence="10 11">
    <name type="scientific">Batrachochytrium dendrobatidis (strain JAM81 / FGSC 10211)</name>
    <name type="common">Frog chytrid fungus</name>
    <dbReference type="NCBI Taxonomy" id="684364"/>
    <lineage>
        <taxon>Eukaryota</taxon>
        <taxon>Fungi</taxon>
        <taxon>Fungi incertae sedis</taxon>
        <taxon>Chytridiomycota</taxon>
        <taxon>Chytridiomycota incertae sedis</taxon>
        <taxon>Chytridiomycetes</taxon>
        <taxon>Rhizophydiales</taxon>
        <taxon>Rhizophydiales incertae sedis</taxon>
        <taxon>Batrachochytrium</taxon>
    </lineage>
</organism>
<dbReference type="HOGENOM" id="CLU_806504_0_0_1"/>
<keyword evidence="9" id="KW-0732">Signal</keyword>
<evidence type="ECO:0000256" key="1">
    <source>
        <dbReference type="ARBA" id="ARBA00004123"/>
    </source>
</evidence>
<keyword evidence="7" id="KW-0539">Nucleus</keyword>
<feature type="signal peptide" evidence="9">
    <location>
        <begin position="1"/>
        <end position="18"/>
    </location>
</feature>
<dbReference type="AlphaFoldDB" id="F4P766"/>
<dbReference type="EMBL" id="GL882887">
    <property type="protein sequence ID" value="EGF79030.1"/>
    <property type="molecule type" value="Genomic_DNA"/>
</dbReference>
<evidence type="ECO:0000256" key="4">
    <source>
        <dbReference type="ARBA" id="ARBA00022771"/>
    </source>
</evidence>
<feature type="compositionally biased region" description="Polar residues" evidence="8">
    <location>
        <begin position="26"/>
        <end position="42"/>
    </location>
</feature>
<proteinExistence type="predicted"/>
<dbReference type="RefSeq" id="XP_006680546.1">
    <property type="nucleotide sequence ID" value="XM_006680483.1"/>
</dbReference>
<dbReference type="GO" id="GO:0003677">
    <property type="term" value="F:DNA binding"/>
    <property type="evidence" value="ECO:0007669"/>
    <property type="project" value="UniProtKB-KW"/>
</dbReference>
<evidence type="ECO:0000256" key="5">
    <source>
        <dbReference type="ARBA" id="ARBA00022833"/>
    </source>
</evidence>
<evidence type="ECO:0000256" key="8">
    <source>
        <dbReference type="SAM" id="MobiDB-lite"/>
    </source>
</evidence>
<evidence type="ECO:0000256" key="3">
    <source>
        <dbReference type="ARBA" id="ARBA00022737"/>
    </source>
</evidence>
<sequence length="344" mass="38367">MKFIDILFVLSAAATANAILVSDNSNDSVQASSTFSQVSGPTNEPEPGTSGQGQQYLLYRTDPGVPKRSRKRPISEPGPSAPKRSREQSTNQPGPSTSNQDQQQPMDEEESGNTAPNQAVVLSERNRKTLDSLKQKLEEFKEVEKSMCRAYYDSVFHQLSQWKGLRKGKGKTISALKCAIKEAVMPALQTPICNLDLKIGNSIIEVLRASDLKDVLEEAQVSITNTIISKFKSPKKTGIIRCPIYTTLDQETNTEIKDLMNKEVFEDEKYLFTIENGIVYAIKNTCNLDETNKELRDYVASTWKDPQLLHDDACSTATPNKTVEYFLNDSIEKAITFVVIEKVD</sequence>
<dbReference type="GO" id="GO:0006355">
    <property type="term" value="P:regulation of DNA-templated transcription"/>
    <property type="evidence" value="ECO:0007669"/>
    <property type="project" value="UniProtKB-ARBA"/>
</dbReference>
<dbReference type="PANTHER" id="PTHR24391:SF18">
    <property type="entry name" value="EG:115C2.6 PROTEIN"/>
    <property type="match status" value="1"/>
</dbReference>
<dbReference type="GO" id="GO:0005634">
    <property type="term" value="C:nucleus"/>
    <property type="evidence" value="ECO:0007669"/>
    <property type="project" value="UniProtKB-SubCell"/>
</dbReference>
<reference evidence="10 11" key="1">
    <citation type="submission" date="2009-12" db="EMBL/GenBank/DDBJ databases">
        <title>The draft genome of Batrachochytrium dendrobatidis.</title>
        <authorList>
            <consortium name="US DOE Joint Genome Institute (JGI-PGF)"/>
            <person name="Kuo A."/>
            <person name="Salamov A."/>
            <person name="Schmutz J."/>
            <person name="Lucas S."/>
            <person name="Pitluck S."/>
            <person name="Rosenblum E."/>
            <person name="Stajich J."/>
            <person name="Eisen M."/>
            <person name="Grigoriev I.V."/>
        </authorList>
    </citation>
    <scope>NUCLEOTIDE SEQUENCE [LARGE SCALE GENOMIC DNA]</scope>
    <source>
        <strain evidence="11">JAM81 / FGSC 10211</strain>
    </source>
</reference>
<evidence type="ECO:0000256" key="7">
    <source>
        <dbReference type="ARBA" id="ARBA00023242"/>
    </source>
</evidence>
<keyword evidence="11" id="KW-1185">Reference proteome</keyword>
<dbReference type="GeneID" id="18243785"/>
<dbReference type="PANTHER" id="PTHR24391">
    <property type="entry name" value="HISTONE H4 TRANSCRIPTION FACTOR-RELATED"/>
    <property type="match status" value="1"/>
</dbReference>
<evidence type="ECO:0000313" key="10">
    <source>
        <dbReference type="EMBL" id="EGF79030.1"/>
    </source>
</evidence>
<feature type="compositionally biased region" description="Polar residues" evidence="8">
    <location>
        <begin position="88"/>
        <end position="105"/>
    </location>
</feature>
<keyword evidence="4" id="KW-0863">Zinc-finger</keyword>
<evidence type="ECO:0000313" key="11">
    <source>
        <dbReference type="Proteomes" id="UP000007241"/>
    </source>
</evidence>
<keyword evidence="6" id="KW-0238">DNA-binding</keyword>
<dbReference type="InterPro" id="IPR051574">
    <property type="entry name" value="ZnF_E-box_Homeobox"/>
</dbReference>
<keyword evidence="3" id="KW-0677">Repeat</keyword>
<dbReference type="Proteomes" id="UP000007241">
    <property type="component" value="Unassembled WGS sequence"/>
</dbReference>
<name>F4P766_BATDJ</name>
<gene>
    <name evidence="10" type="ORF">BATDEDRAFT_90197</name>
</gene>
<protein>
    <submittedName>
        <fullName evidence="10">Uncharacterized protein</fullName>
    </submittedName>
</protein>
<feature type="region of interest" description="Disordered" evidence="8">
    <location>
        <begin position="26"/>
        <end position="127"/>
    </location>
</feature>
<evidence type="ECO:0000256" key="9">
    <source>
        <dbReference type="SAM" id="SignalP"/>
    </source>
</evidence>